<dbReference type="GO" id="GO:0016829">
    <property type="term" value="F:lyase activity"/>
    <property type="evidence" value="ECO:0007669"/>
    <property type="project" value="UniProtKB-KW"/>
</dbReference>
<gene>
    <name evidence="1" type="ORF">D3P06_11095</name>
</gene>
<accession>A0A418ZU96</accession>
<sequence length="54" mass="5518">MRNIVIIVAIVVVAALVLSGCGVDGPPERPEPRLQQQIGISIGGDARIGVAANL</sequence>
<reference evidence="1 2" key="1">
    <citation type="submission" date="2018-09" db="EMBL/GenBank/DDBJ databases">
        <title>Paracoccus onubensis nov. sp. a moderate halophilic bacterium isolated from Gruta de las Maravillas (Aracena, Spain).</title>
        <authorList>
            <person name="Jurado V."/>
            <person name="Gutierrez-Patricio S."/>
            <person name="Gonzalez-Pimentel J.L."/>
            <person name="Laiz L."/>
            <person name="Saiz-Jimenez C."/>
        </authorList>
    </citation>
    <scope>NUCLEOTIDE SEQUENCE [LARGE SCALE GENOMIC DNA]</scope>
    <source>
        <strain evidence="1 2">DSM 19484</strain>
    </source>
</reference>
<comment type="caution">
    <text evidence="1">The sequence shown here is derived from an EMBL/GenBank/DDBJ whole genome shotgun (WGS) entry which is preliminary data.</text>
</comment>
<organism evidence="1 2">
    <name type="scientific">Paracoccus aestuarii</name>
    <dbReference type="NCBI Taxonomy" id="453842"/>
    <lineage>
        <taxon>Bacteria</taxon>
        <taxon>Pseudomonadati</taxon>
        <taxon>Pseudomonadota</taxon>
        <taxon>Alphaproteobacteria</taxon>
        <taxon>Rhodobacterales</taxon>
        <taxon>Paracoccaceae</taxon>
        <taxon>Paracoccus</taxon>
    </lineage>
</organism>
<dbReference type="Proteomes" id="UP000285530">
    <property type="component" value="Unassembled WGS sequence"/>
</dbReference>
<keyword evidence="1" id="KW-0456">Lyase</keyword>
<keyword evidence="2" id="KW-1185">Reference proteome</keyword>
<name>A0A418ZU96_9RHOB</name>
<evidence type="ECO:0000313" key="2">
    <source>
        <dbReference type="Proteomes" id="UP000285530"/>
    </source>
</evidence>
<dbReference type="EMBL" id="QZEV01000054">
    <property type="protein sequence ID" value="RJL02817.1"/>
    <property type="molecule type" value="Genomic_DNA"/>
</dbReference>
<protein>
    <submittedName>
        <fullName evidence="1">Argininosuccinate lyase</fullName>
    </submittedName>
</protein>
<evidence type="ECO:0000313" key="1">
    <source>
        <dbReference type="EMBL" id="RJL02817.1"/>
    </source>
</evidence>
<dbReference type="AlphaFoldDB" id="A0A418ZU96"/>
<dbReference type="RefSeq" id="WP_119886626.1">
    <property type="nucleotide sequence ID" value="NZ_CP067169.1"/>
</dbReference>
<dbReference type="PROSITE" id="PS51257">
    <property type="entry name" value="PROKAR_LIPOPROTEIN"/>
    <property type="match status" value="1"/>
</dbReference>
<proteinExistence type="predicted"/>